<comment type="caution">
    <text evidence="3">The sequence shown here is derived from an EMBL/GenBank/DDBJ whole genome shotgun (WGS) entry which is preliminary data.</text>
</comment>
<gene>
    <name evidence="3" type="ORF">B0T24DRAFT_641150</name>
</gene>
<dbReference type="Proteomes" id="UP001287356">
    <property type="component" value="Unassembled WGS sequence"/>
</dbReference>
<feature type="compositionally biased region" description="Basic and acidic residues" evidence="2">
    <location>
        <begin position="254"/>
        <end position="272"/>
    </location>
</feature>
<evidence type="ECO:0000256" key="2">
    <source>
        <dbReference type="SAM" id="MobiDB-lite"/>
    </source>
</evidence>
<sequence length="370" mass="42227">METRPASTNPEGLYHSLSSSWASYLGAQHNSREVTLLKGALDGHTKQVNVLITSLQNDLARNQQLVTTAFAESKARSEQITFEVNELKPLRYSLPLLKQEVDQDKEEATKTFSELAKKLTDLQQDLGRIQESTLQSIEAIRGQHQSIIGNLSLVEAEMVQLRAEKLLMEQRISALDRKLDGMDASRQEGPPEVPPETVSFINKIFLRSEKLMKLLDDHEAEATEICATQPVSLQKERRIVVKDKGQVEYSGTDRLAEGRKRKIEDSPQDRPKRTLHSYSSRNIRSLYRSFNQEYKNSKPISEVDFIWKFIDSINNPGLSRHIQESLAASLPEYIFTRKETRRPSDQHHINISTKLSWDEFKKALAKTPAM</sequence>
<feature type="region of interest" description="Disordered" evidence="2">
    <location>
        <begin position="251"/>
        <end position="277"/>
    </location>
</feature>
<evidence type="ECO:0000313" key="3">
    <source>
        <dbReference type="EMBL" id="KAK3362107.1"/>
    </source>
</evidence>
<dbReference type="EMBL" id="JAULSN010000010">
    <property type="protein sequence ID" value="KAK3362107.1"/>
    <property type="molecule type" value="Genomic_DNA"/>
</dbReference>
<keyword evidence="4" id="KW-1185">Reference proteome</keyword>
<evidence type="ECO:0000313" key="4">
    <source>
        <dbReference type="Proteomes" id="UP001287356"/>
    </source>
</evidence>
<reference evidence="3" key="2">
    <citation type="submission" date="2023-06" db="EMBL/GenBank/DDBJ databases">
        <authorList>
            <consortium name="Lawrence Berkeley National Laboratory"/>
            <person name="Haridas S."/>
            <person name="Hensen N."/>
            <person name="Bonometti L."/>
            <person name="Westerberg I."/>
            <person name="Brannstrom I.O."/>
            <person name="Guillou S."/>
            <person name="Cros-Aarteil S."/>
            <person name="Calhoun S."/>
            <person name="Kuo A."/>
            <person name="Mondo S."/>
            <person name="Pangilinan J."/>
            <person name="Riley R."/>
            <person name="Labutti K."/>
            <person name="Andreopoulos B."/>
            <person name="Lipzen A."/>
            <person name="Chen C."/>
            <person name="Yanf M."/>
            <person name="Daum C."/>
            <person name="Ng V."/>
            <person name="Clum A."/>
            <person name="Steindorff A."/>
            <person name="Ohm R."/>
            <person name="Martin F."/>
            <person name="Silar P."/>
            <person name="Natvig D."/>
            <person name="Lalanne C."/>
            <person name="Gautier V."/>
            <person name="Ament-Velasquez S.L."/>
            <person name="Kruys A."/>
            <person name="Hutchinson M.I."/>
            <person name="Powell A.J."/>
            <person name="Barry K."/>
            <person name="Miller A.N."/>
            <person name="Grigoriev I.V."/>
            <person name="Debuchy R."/>
            <person name="Gladieux P."/>
            <person name="Thoren M.H."/>
            <person name="Johannesson H."/>
        </authorList>
    </citation>
    <scope>NUCLEOTIDE SEQUENCE</scope>
    <source>
        <strain evidence="3">CBS 958.72</strain>
    </source>
</reference>
<feature type="coiled-coil region" evidence="1">
    <location>
        <begin position="98"/>
        <end position="125"/>
    </location>
</feature>
<reference evidence="3" key="1">
    <citation type="journal article" date="2023" name="Mol. Phylogenet. Evol.">
        <title>Genome-scale phylogeny and comparative genomics of the fungal order Sordariales.</title>
        <authorList>
            <person name="Hensen N."/>
            <person name="Bonometti L."/>
            <person name="Westerberg I."/>
            <person name="Brannstrom I.O."/>
            <person name="Guillou S."/>
            <person name="Cros-Aarteil S."/>
            <person name="Calhoun S."/>
            <person name="Haridas S."/>
            <person name="Kuo A."/>
            <person name="Mondo S."/>
            <person name="Pangilinan J."/>
            <person name="Riley R."/>
            <person name="LaButti K."/>
            <person name="Andreopoulos B."/>
            <person name="Lipzen A."/>
            <person name="Chen C."/>
            <person name="Yan M."/>
            <person name="Daum C."/>
            <person name="Ng V."/>
            <person name="Clum A."/>
            <person name="Steindorff A."/>
            <person name="Ohm R.A."/>
            <person name="Martin F."/>
            <person name="Silar P."/>
            <person name="Natvig D.O."/>
            <person name="Lalanne C."/>
            <person name="Gautier V."/>
            <person name="Ament-Velasquez S.L."/>
            <person name="Kruys A."/>
            <person name="Hutchinson M.I."/>
            <person name="Powell A.J."/>
            <person name="Barry K."/>
            <person name="Miller A.N."/>
            <person name="Grigoriev I.V."/>
            <person name="Debuchy R."/>
            <person name="Gladieux P."/>
            <person name="Hiltunen Thoren M."/>
            <person name="Johannesson H."/>
        </authorList>
    </citation>
    <scope>NUCLEOTIDE SEQUENCE</scope>
    <source>
        <strain evidence="3">CBS 958.72</strain>
    </source>
</reference>
<organism evidence="3 4">
    <name type="scientific">Lasiosphaeria ovina</name>
    <dbReference type="NCBI Taxonomy" id="92902"/>
    <lineage>
        <taxon>Eukaryota</taxon>
        <taxon>Fungi</taxon>
        <taxon>Dikarya</taxon>
        <taxon>Ascomycota</taxon>
        <taxon>Pezizomycotina</taxon>
        <taxon>Sordariomycetes</taxon>
        <taxon>Sordariomycetidae</taxon>
        <taxon>Sordariales</taxon>
        <taxon>Lasiosphaeriaceae</taxon>
        <taxon>Lasiosphaeria</taxon>
    </lineage>
</organism>
<proteinExistence type="predicted"/>
<name>A0AAE0MYY6_9PEZI</name>
<feature type="coiled-coil region" evidence="1">
    <location>
        <begin position="151"/>
        <end position="178"/>
    </location>
</feature>
<protein>
    <submittedName>
        <fullName evidence="3">Uncharacterized protein</fullName>
    </submittedName>
</protein>
<keyword evidence="1" id="KW-0175">Coiled coil</keyword>
<evidence type="ECO:0000256" key="1">
    <source>
        <dbReference type="SAM" id="Coils"/>
    </source>
</evidence>
<accession>A0AAE0MYY6</accession>
<dbReference type="AlphaFoldDB" id="A0AAE0MYY6"/>